<comment type="caution">
    <text evidence="2">The sequence shown here is derived from an EMBL/GenBank/DDBJ whole genome shotgun (WGS) entry which is preliminary data.</text>
</comment>
<dbReference type="Proteomes" id="UP000320176">
    <property type="component" value="Unassembled WGS sequence"/>
</dbReference>
<gene>
    <name evidence="2" type="ORF">Pla52n_31260</name>
</gene>
<evidence type="ECO:0000313" key="2">
    <source>
        <dbReference type="EMBL" id="TWU05080.1"/>
    </source>
</evidence>
<protein>
    <recommendedName>
        <fullName evidence="4">RND transporter</fullName>
    </recommendedName>
</protein>
<name>A0A5C6AZF4_9BACT</name>
<evidence type="ECO:0000313" key="3">
    <source>
        <dbReference type="Proteomes" id="UP000320176"/>
    </source>
</evidence>
<dbReference type="EMBL" id="SJPN01000003">
    <property type="protein sequence ID" value="TWU05080.1"/>
    <property type="molecule type" value="Genomic_DNA"/>
</dbReference>
<dbReference type="RefSeq" id="WP_231742014.1">
    <property type="nucleotide sequence ID" value="NZ_CP151726.1"/>
</dbReference>
<evidence type="ECO:0000256" key="1">
    <source>
        <dbReference type="SAM" id="MobiDB-lite"/>
    </source>
</evidence>
<dbReference type="AlphaFoldDB" id="A0A5C6AZF4"/>
<organism evidence="2 3">
    <name type="scientific">Stieleria varia</name>
    <dbReference type="NCBI Taxonomy" id="2528005"/>
    <lineage>
        <taxon>Bacteria</taxon>
        <taxon>Pseudomonadati</taxon>
        <taxon>Planctomycetota</taxon>
        <taxon>Planctomycetia</taxon>
        <taxon>Pirellulales</taxon>
        <taxon>Pirellulaceae</taxon>
        <taxon>Stieleria</taxon>
    </lineage>
</organism>
<keyword evidence="3" id="KW-1185">Reference proteome</keyword>
<proteinExistence type="predicted"/>
<feature type="region of interest" description="Disordered" evidence="1">
    <location>
        <begin position="29"/>
        <end position="56"/>
    </location>
</feature>
<dbReference type="PROSITE" id="PS51257">
    <property type="entry name" value="PROKAR_LIPOPROTEIN"/>
    <property type="match status" value="1"/>
</dbReference>
<evidence type="ECO:0008006" key="4">
    <source>
        <dbReference type="Google" id="ProtNLM"/>
    </source>
</evidence>
<sequence>MRLFFSMMLAALVSVGITGCGEKTQEVVHEHAEGDHAEGEHAADKHAEGEHASHDHSGWWCNEHGVPEEECALCKTSLIADFKAKGDWCDEHNRPDSQCFICNPDNFSKFASRYEAKFGEQPPKPTE</sequence>
<reference evidence="2 3" key="1">
    <citation type="submission" date="2019-02" db="EMBL/GenBank/DDBJ databases">
        <title>Deep-cultivation of Planctomycetes and their phenomic and genomic characterization uncovers novel biology.</title>
        <authorList>
            <person name="Wiegand S."/>
            <person name="Jogler M."/>
            <person name="Boedeker C."/>
            <person name="Pinto D."/>
            <person name="Vollmers J."/>
            <person name="Rivas-Marin E."/>
            <person name="Kohn T."/>
            <person name="Peeters S.H."/>
            <person name="Heuer A."/>
            <person name="Rast P."/>
            <person name="Oberbeckmann S."/>
            <person name="Bunk B."/>
            <person name="Jeske O."/>
            <person name="Meyerdierks A."/>
            <person name="Storesund J.E."/>
            <person name="Kallscheuer N."/>
            <person name="Luecker S."/>
            <person name="Lage O.M."/>
            <person name="Pohl T."/>
            <person name="Merkel B.J."/>
            <person name="Hornburger P."/>
            <person name="Mueller R.-W."/>
            <person name="Bruemmer F."/>
            <person name="Labrenz M."/>
            <person name="Spormann A.M."/>
            <person name="Op Den Camp H."/>
            <person name="Overmann J."/>
            <person name="Amann R."/>
            <person name="Jetten M.S.M."/>
            <person name="Mascher T."/>
            <person name="Medema M.H."/>
            <person name="Devos D.P."/>
            <person name="Kaster A.-K."/>
            <person name="Ovreas L."/>
            <person name="Rohde M."/>
            <person name="Galperin M.Y."/>
            <person name="Jogler C."/>
        </authorList>
    </citation>
    <scope>NUCLEOTIDE SEQUENCE [LARGE SCALE GENOMIC DNA]</scope>
    <source>
        <strain evidence="2 3">Pla52n</strain>
    </source>
</reference>
<accession>A0A5C6AZF4</accession>